<protein>
    <recommendedName>
        <fullName evidence="3">DUF2493 domain-containing protein</fullName>
    </recommendedName>
</protein>
<keyword evidence="2" id="KW-1185">Reference proteome</keyword>
<comment type="caution">
    <text evidence="1">The sequence shown here is derived from an EMBL/GenBank/DDBJ whole genome shotgun (WGS) entry which is preliminary data.</text>
</comment>
<evidence type="ECO:0000313" key="1">
    <source>
        <dbReference type="EMBL" id="MBC8530446.1"/>
    </source>
</evidence>
<reference evidence="1" key="1">
    <citation type="submission" date="2020-08" db="EMBL/GenBank/DDBJ databases">
        <title>Genome public.</title>
        <authorList>
            <person name="Liu C."/>
            <person name="Sun Q."/>
        </authorList>
    </citation>
    <scope>NUCLEOTIDE SEQUENCE</scope>
    <source>
        <strain evidence="1">NSJ-53</strain>
    </source>
</reference>
<evidence type="ECO:0000313" key="2">
    <source>
        <dbReference type="Proteomes" id="UP000623172"/>
    </source>
</evidence>
<dbReference type="Gene3D" id="3.40.50.450">
    <property type="match status" value="1"/>
</dbReference>
<evidence type="ECO:0008006" key="3">
    <source>
        <dbReference type="Google" id="ProtNLM"/>
    </source>
</evidence>
<organism evidence="1 2">
    <name type="scientific">Gehongia tenuis</name>
    <dbReference type="NCBI Taxonomy" id="2763655"/>
    <lineage>
        <taxon>Bacteria</taxon>
        <taxon>Bacillati</taxon>
        <taxon>Bacillota</taxon>
        <taxon>Clostridia</taxon>
        <taxon>Christensenellales</taxon>
        <taxon>Christensenellaceae</taxon>
        <taxon>Gehongia</taxon>
    </lineage>
</organism>
<dbReference type="AlphaFoldDB" id="A0A926D2R5"/>
<name>A0A926D2R5_9FIRM</name>
<proteinExistence type="predicted"/>
<dbReference type="EMBL" id="JACRSR010000001">
    <property type="protein sequence ID" value="MBC8530446.1"/>
    <property type="molecule type" value="Genomic_DNA"/>
</dbReference>
<dbReference type="SUPFAM" id="SSF102405">
    <property type="entry name" value="MCP/YpsA-like"/>
    <property type="match status" value="1"/>
</dbReference>
<accession>A0A926D2R5</accession>
<dbReference type="Proteomes" id="UP000623172">
    <property type="component" value="Unassembled WGS sequence"/>
</dbReference>
<sequence>MRVAVIGSRGLSVPNLEQYLPEGTGEIVSGGARGVDASARRFALAHAIKLTEFLPEYSKYGRGAPLRRNITIIEHADLVLAFWDGRSRGTRFVIDKCHAMNVPVRIFLADGPLFREI</sequence>
<gene>
    <name evidence="1" type="ORF">H8696_01120</name>
</gene>